<dbReference type="PROSITE" id="PS51276">
    <property type="entry name" value="PEPTIDASE_C56_PFPI"/>
    <property type="match status" value="1"/>
</dbReference>
<dbReference type="EMBL" id="JAMAST010000010">
    <property type="protein sequence ID" value="MCL1632120.1"/>
    <property type="molecule type" value="Genomic_DNA"/>
</dbReference>
<evidence type="ECO:0000313" key="3">
    <source>
        <dbReference type="EMBL" id="MCL1632120.1"/>
    </source>
</evidence>
<protein>
    <submittedName>
        <fullName evidence="3">DJ-1/PfpI family protein</fullName>
    </submittedName>
</protein>
<reference evidence="3 4" key="1">
    <citation type="submission" date="2022-05" db="EMBL/GenBank/DDBJ databases">
        <title>Sporolactobacillus sp nov CPB3-1, isolated from tree bark (Mangifera indica L.).</title>
        <authorList>
            <person name="Phuengjayaem S."/>
            <person name="Tanasupawat S."/>
        </authorList>
    </citation>
    <scope>NUCLEOTIDE SEQUENCE [LARGE SCALE GENOMIC DNA]</scope>
    <source>
        <strain evidence="3 4">CPB3-1</strain>
    </source>
</reference>
<dbReference type="InterPro" id="IPR006286">
    <property type="entry name" value="C56_PfpI-like"/>
</dbReference>
<evidence type="ECO:0000256" key="1">
    <source>
        <dbReference type="ARBA" id="ARBA00008542"/>
    </source>
</evidence>
<comment type="caution">
    <text evidence="3">The sequence shown here is derived from an EMBL/GenBank/DDBJ whole genome shotgun (WGS) entry which is preliminary data.</text>
</comment>
<feature type="domain" description="DJ-1/PfpI" evidence="2">
    <location>
        <begin position="2"/>
        <end position="110"/>
    </location>
</feature>
<dbReference type="RefSeq" id="WP_130031230.1">
    <property type="nucleotide sequence ID" value="NZ_JAMAST010000010.1"/>
</dbReference>
<dbReference type="Proteomes" id="UP001203004">
    <property type="component" value="Unassembled WGS sequence"/>
</dbReference>
<dbReference type="InterPro" id="IPR002818">
    <property type="entry name" value="DJ-1/PfpI"/>
</dbReference>
<dbReference type="InterPro" id="IPR029062">
    <property type="entry name" value="Class_I_gatase-like"/>
</dbReference>
<dbReference type="Pfam" id="PF01965">
    <property type="entry name" value="DJ-1_PfpI"/>
    <property type="match status" value="1"/>
</dbReference>
<accession>A0ABT0MB94</accession>
<keyword evidence="4" id="KW-1185">Reference proteome</keyword>
<dbReference type="PANTHER" id="PTHR42733:SF12">
    <property type="entry name" value="PROTEINASE"/>
    <property type="match status" value="1"/>
</dbReference>
<evidence type="ECO:0000259" key="2">
    <source>
        <dbReference type="Pfam" id="PF01965"/>
    </source>
</evidence>
<evidence type="ECO:0000313" key="4">
    <source>
        <dbReference type="Proteomes" id="UP001203004"/>
    </source>
</evidence>
<dbReference type="PANTHER" id="PTHR42733">
    <property type="entry name" value="DJ-1 PROTEIN"/>
    <property type="match status" value="1"/>
</dbReference>
<sequence length="123" mass="13545">MELQVTKRLNECNPEDYKLLYIPGGLAPGALRQIPEAIHFVQEFAKSGNLIGAVCHGPQLLASAGLVKGRNMTFWHEVANEITEAGGVYVNEPMVEDGQFITARKPGDLPMELSRVFEHLQGK</sequence>
<organism evidence="3 4">
    <name type="scientific">Sporolactobacillus mangiferae</name>
    <dbReference type="NCBI Taxonomy" id="2940498"/>
    <lineage>
        <taxon>Bacteria</taxon>
        <taxon>Bacillati</taxon>
        <taxon>Bacillota</taxon>
        <taxon>Bacilli</taxon>
        <taxon>Bacillales</taxon>
        <taxon>Sporolactobacillaceae</taxon>
        <taxon>Sporolactobacillus</taxon>
    </lineage>
</organism>
<gene>
    <name evidence="3" type="ORF">M3N64_09170</name>
</gene>
<proteinExistence type="inferred from homology"/>
<comment type="similarity">
    <text evidence="1">Belongs to the peptidase C56 family.</text>
</comment>
<dbReference type="SUPFAM" id="SSF52317">
    <property type="entry name" value="Class I glutamine amidotransferase-like"/>
    <property type="match status" value="1"/>
</dbReference>
<name>A0ABT0MB94_9BACL</name>
<dbReference type="Gene3D" id="3.40.50.880">
    <property type="match status" value="1"/>
</dbReference>